<dbReference type="Gene3D" id="3.40.50.2300">
    <property type="match status" value="1"/>
</dbReference>
<evidence type="ECO:0000256" key="2">
    <source>
        <dbReference type="PROSITE-ProRule" id="PRU00169"/>
    </source>
</evidence>
<proteinExistence type="predicted"/>
<dbReference type="InterPro" id="IPR001789">
    <property type="entry name" value="Sig_transdc_resp-reg_receiver"/>
</dbReference>
<dbReference type="InterPro" id="IPR011006">
    <property type="entry name" value="CheY-like_superfamily"/>
</dbReference>
<keyword evidence="5" id="KW-1185">Reference proteome</keyword>
<evidence type="ECO:0000313" key="5">
    <source>
        <dbReference type="Proteomes" id="UP000195807"/>
    </source>
</evidence>
<sequence>MALRVLVVEDNDLNRKLFCDLLRAHGFAVEPVADGLAAIDQAIAFEPDLIIMDIQLPNISGISLIESLKLDERLAEIPVLAVTAYAGKGDEERIRSAGAHAYLSKPVSINAFMSAVNSLVENRAAA</sequence>
<dbReference type="STRING" id="450378.GCA_001661675_00100"/>
<evidence type="ECO:0000259" key="3">
    <source>
        <dbReference type="PROSITE" id="PS50110"/>
    </source>
</evidence>
<protein>
    <submittedName>
        <fullName evidence="4">Two-component system response regulator</fullName>
    </submittedName>
</protein>
<accession>A0A1Z1FEF7</accession>
<reference evidence="4 5" key="1">
    <citation type="submission" date="2017-01" db="EMBL/GenBank/DDBJ databases">
        <title>Complete genome sequence of esterase-producing bacterium Croceicoccus marinus E4A9.</title>
        <authorList>
            <person name="Wu Y.-H."/>
            <person name="Cheng H."/>
            <person name="Xu L."/>
            <person name="Huo Y.-Y."/>
            <person name="Wang C.-S."/>
            <person name="Xu X.-W."/>
        </authorList>
    </citation>
    <scope>NUCLEOTIDE SEQUENCE [LARGE SCALE GENOMIC DNA]</scope>
    <source>
        <strain evidence="4 5">E4A9</strain>
    </source>
</reference>
<keyword evidence="1 2" id="KW-0597">Phosphoprotein</keyword>
<dbReference type="AlphaFoldDB" id="A0A1Z1FEF7"/>
<feature type="domain" description="Response regulatory" evidence="3">
    <location>
        <begin position="4"/>
        <end position="120"/>
    </location>
</feature>
<dbReference type="OrthoDB" id="9801602at2"/>
<evidence type="ECO:0000313" key="4">
    <source>
        <dbReference type="EMBL" id="ARU17132.1"/>
    </source>
</evidence>
<dbReference type="PROSITE" id="PS50110">
    <property type="entry name" value="RESPONSE_REGULATORY"/>
    <property type="match status" value="1"/>
</dbReference>
<feature type="modified residue" description="4-aspartylphosphate" evidence="2">
    <location>
        <position position="53"/>
    </location>
</feature>
<dbReference type="PANTHER" id="PTHR44591">
    <property type="entry name" value="STRESS RESPONSE REGULATOR PROTEIN 1"/>
    <property type="match status" value="1"/>
</dbReference>
<dbReference type="SMART" id="SM00448">
    <property type="entry name" value="REC"/>
    <property type="match status" value="1"/>
</dbReference>
<dbReference type="EMBL" id="CP019602">
    <property type="protein sequence ID" value="ARU17132.1"/>
    <property type="molecule type" value="Genomic_DNA"/>
</dbReference>
<name>A0A1Z1FEF7_9SPHN</name>
<dbReference type="Proteomes" id="UP000195807">
    <property type="component" value="Chromosome"/>
</dbReference>
<dbReference type="InterPro" id="IPR050595">
    <property type="entry name" value="Bact_response_regulator"/>
</dbReference>
<gene>
    <name evidence="4" type="ORF">A9D14_00495</name>
</gene>
<evidence type="ECO:0000256" key="1">
    <source>
        <dbReference type="ARBA" id="ARBA00022553"/>
    </source>
</evidence>
<dbReference type="PANTHER" id="PTHR44591:SF3">
    <property type="entry name" value="RESPONSE REGULATORY DOMAIN-CONTAINING PROTEIN"/>
    <property type="match status" value="1"/>
</dbReference>
<dbReference type="GO" id="GO:0000160">
    <property type="term" value="P:phosphorelay signal transduction system"/>
    <property type="evidence" value="ECO:0007669"/>
    <property type="project" value="InterPro"/>
</dbReference>
<dbReference type="SUPFAM" id="SSF52172">
    <property type="entry name" value="CheY-like"/>
    <property type="match status" value="1"/>
</dbReference>
<dbReference type="RefSeq" id="WP_066847800.1">
    <property type="nucleotide sequence ID" value="NZ_CP019602.1"/>
</dbReference>
<dbReference type="Pfam" id="PF00072">
    <property type="entry name" value="Response_reg"/>
    <property type="match status" value="1"/>
</dbReference>
<organism evidence="4 5">
    <name type="scientific">Croceicoccus marinus</name>
    <dbReference type="NCBI Taxonomy" id="450378"/>
    <lineage>
        <taxon>Bacteria</taxon>
        <taxon>Pseudomonadati</taxon>
        <taxon>Pseudomonadota</taxon>
        <taxon>Alphaproteobacteria</taxon>
        <taxon>Sphingomonadales</taxon>
        <taxon>Erythrobacteraceae</taxon>
        <taxon>Croceicoccus</taxon>
    </lineage>
</organism>
<dbReference type="KEGG" id="cman:A9D14_00495"/>